<dbReference type="RefSeq" id="WP_311020054.1">
    <property type="nucleotide sequence ID" value="NZ_JAUHGG010000003.1"/>
</dbReference>
<organism evidence="1 2">
    <name type="scientific">Vibrio parahaemolyticus</name>
    <dbReference type="NCBI Taxonomy" id="670"/>
    <lineage>
        <taxon>Bacteria</taxon>
        <taxon>Pseudomonadati</taxon>
        <taxon>Pseudomonadota</taxon>
        <taxon>Gammaproteobacteria</taxon>
        <taxon>Vibrionales</taxon>
        <taxon>Vibrionaceae</taxon>
        <taxon>Vibrio</taxon>
    </lineage>
</organism>
<dbReference type="Proteomes" id="UP001253193">
    <property type="component" value="Unassembled WGS sequence"/>
</dbReference>
<accession>A0AAW8Q417</accession>
<name>A0AAW8Q417_VIBPH</name>
<gene>
    <name evidence="1" type="ORF">QX249_10990</name>
</gene>
<sequence length="132" mass="15154">MEHILENIGKEQYGFAMEIKQFLNEQANPESELTNKLSDKYLKHKNSVLGKKMDVMIACLKDEVSSNLGKPLGFFDDERMDLYSLVCSSVYRAEKEHKSVKGIAQNVIVSLSDRILDEFDMFNDVWNDGIKD</sequence>
<evidence type="ECO:0000313" key="2">
    <source>
        <dbReference type="Proteomes" id="UP001253193"/>
    </source>
</evidence>
<reference evidence="1" key="1">
    <citation type="submission" date="2023-06" db="EMBL/GenBank/DDBJ databases">
        <title>Genomic Diversity of Vibrio spp. and Metagenomic Analysis of Pathogens in Florida Gulf Coastal Waters Following Hurricane Ian.</title>
        <authorList>
            <person name="Brumfield K.D."/>
        </authorList>
    </citation>
    <scope>NUCLEOTIDE SEQUENCE</scope>
    <source>
        <strain evidence="1">WBS2B-138</strain>
    </source>
</reference>
<dbReference type="EMBL" id="JAUHGG010000003">
    <property type="protein sequence ID" value="MDS1821188.1"/>
    <property type="molecule type" value="Genomic_DNA"/>
</dbReference>
<comment type="caution">
    <text evidence="1">The sequence shown here is derived from an EMBL/GenBank/DDBJ whole genome shotgun (WGS) entry which is preliminary data.</text>
</comment>
<dbReference type="AlphaFoldDB" id="A0AAW8Q417"/>
<protein>
    <submittedName>
        <fullName evidence="1">Uncharacterized protein</fullName>
    </submittedName>
</protein>
<evidence type="ECO:0000313" key="1">
    <source>
        <dbReference type="EMBL" id="MDS1821188.1"/>
    </source>
</evidence>
<proteinExistence type="predicted"/>